<evidence type="ECO:0000313" key="2">
    <source>
        <dbReference type="Proteomes" id="UP001152561"/>
    </source>
</evidence>
<accession>A0A9Q1LTK8</accession>
<name>A0A9Q1LTK8_9SOLA</name>
<dbReference type="Proteomes" id="UP001152561">
    <property type="component" value="Unassembled WGS sequence"/>
</dbReference>
<organism evidence="1 2">
    <name type="scientific">Anisodus acutangulus</name>
    <dbReference type="NCBI Taxonomy" id="402998"/>
    <lineage>
        <taxon>Eukaryota</taxon>
        <taxon>Viridiplantae</taxon>
        <taxon>Streptophyta</taxon>
        <taxon>Embryophyta</taxon>
        <taxon>Tracheophyta</taxon>
        <taxon>Spermatophyta</taxon>
        <taxon>Magnoliopsida</taxon>
        <taxon>eudicotyledons</taxon>
        <taxon>Gunneridae</taxon>
        <taxon>Pentapetalae</taxon>
        <taxon>asterids</taxon>
        <taxon>lamiids</taxon>
        <taxon>Solanales</taxon>
        <taxon>Solanaceae</taxon>
        <taxon>Solanoideae</taxon>
        <taxon>Hyoscyameae</taxon>
        <taxon>Anisodus</taxon>
    </lineage>
</organism>
<keyword evidence="2" id="KW-1185">Reference proteome</keyword>
<proteinExistence type="predicted"/>
<gene>
    <name evidence="1" type="ORF">K7X08_002474</name>
</gene>
<dbReference type="EMBL" id="JAJAGQ010000015">
    <property type="protein sequence ID" value="KAJ8541658.1"/>
    <property type="molecule type" value="Genomic_DNA"/>
</dbReference>
<dbReference type="AlphaFoldDB" id="A0A9Q1LTK8"/>
<protein>
    <submittedName>
        <fullName evidence="1">Uncharacterized protein</fullName>
    </submittedName>
</protein>
<reference evidence="2" key="1">
    <citation type="journal article" date="2023" name="Proc. Natl. Acad. Sci. U.S.A.">
        <title>Genomic and structural basis for evolution of tropane alkaloid biosynthesis.</title>
        <authorList>
            <person name="Wanga Y.-J."/>
            <person name="Taina T."/>
            <person name="Yua J.-Y."/>
            <person name="Lia J."/>
            <person name="Xua B."/>
            <person name="Chenc J."/>
            <person name="D'Auriad J.C."/>
            <person name="Huanga J.-P."/>
            <person name="Huanga S.-X."/>
        </authorList>
    </citation>
    <scope>NUCLEOTIDE SEQUENCE [LARGE SCALE GENOMIC DNA]</scope>
    <source>
        <strain evidence="2">cv. KIB-2019</strain>
    </source>
</reference>
<sequence>MQGKRLLYIEVSEVYHGTLQTIFLKTHLTDLVKLSIVRMCITSITPTRYKHGTGKKMQTMEIKCAWTTGAQAEAVLFAGNHWMQTKEYGSPTGYFENDDGLFVPKLHLREGF</sequence>
<evidence type="ECO:0000313" key="1">
    <source>
        <dbReference type="EMBL" id="KAJ8541658.1"/>
    </source>
</evidence>
<comment type="caution">
    <text evidence="1">The sequence shown here is derived from an EMBL/GenBank/DDBJ whole genome shotgun (WGS) entry which is preliminary data.</text>
</comment>